<organism evidence="2">
    <name type="scientific">Culex pipiens</name>
    <name type="common">House mosquito</name>
    <dbReference type="NCBI Taxonomy" id="7175"/>
    <lineage>
        <taxon>Eukaryota</taxon>
        <taxon>Metazoa</taxon>
        <taxon>Ecdysozoa</taxon>
        <taxon>Arthropoda</taxon>
        <taxon>Hexapoda</taxon>
        <taxon>Insecta</taxon>
        <taxon>Pterygota</taxon>
        <taxon>Neoptera</taxon>
        <taxon>Endopterygota</taxon>
        <taxon>Diptera</taxon>
        <taxon>Nematocera</taxon>
        <taxon>Culicoidea</taxon>
        <taxon>Culicidae</taxon>
        <taxon>Culicinae</taxon>
        <taxon>Culicini</taxon>
        <taxon>Culex</taxon>
        <taxon>Culex</taxon>
    </lineage>
</organism>
<proteinExistence type="predicted"/>
<dbReference type="EMBL" id="HBUE01011540">
    <property type="protein sequence ID" value="CAG6448668.1"/>
    <property type="molecule type" value="Transcribed_RNA"/>
</dbReference>
<protein>
    <submittedName>
        <fullName evidence="2">(northern house mosquito) hypothetical protein</fullName>
    </submittedName>
</protein>
<feature type="region of interest" description="Disordered" evidence="1">
    <location>
        <begin position="1"/>
        <end position="55"/>
    </location>
</feature>
<reference evidence="2" key="1">
    <citation type="submission" date="2021-05" db="EMBL/GenBank/DDBJ databases">
        <authorList>
            <person name="Alioto T."/>
            <person name="Alioto T."/>
            <person name="Gomez Garrido J."/>
        </authorList>
    </citation>
    <scope>NUCLEOTIDE SEQUENCE</scope>
</reference>
<sequence>MATPRIADGPNRPRRNRFPSCAAPVRETAPTYAAQQLHQRPGGSRRTGHGAGHRYAGGIACRRKVGRRSRWAQSDLSGLSERRGCCSGGAAAGTARLFGTLYAEE</sequence>
<evidence type="ECO:0000256" key="1">
    <source>
        <dbReference type="SAM" id="MobiDB-lite"/>
    </source>
</evidence>
<accession>A0A8D8A562</accession>
<dbReference type="AlphaFoldDB" id="A0A8D8A562"/>
<evidence type="ECO:0000313" key="2">
    <source>
        <dbReference type="EMBL" id="CAG6448668.1"/>
    </source>
</evidence>
<name>A0A8D8A562_CULPI</name>